<sequence length="70" mass="7874">MKLNLESNTSVLPSGFKSINCSLQELWEIEEFDLFLLVVPSQRGCSLCFLETHCSLTPETSQHGQEMLPS</sequence>
<dbReference type="AlphaFoldDB" id="A0A9E7JZN7"/>
<reference evidence="1" key="1">
    <citation type="submission" date="2022-05" db="EMBL/GenBank/DDBJ databases">
        <title>The Musa troglodytarum L. genome provides insights into the mechanism of non-climacteric behaviour and enrichment of carotenoids.</title>
        <authorList>
            <person name="Wang J."/>
        </authorList>
    </citation>
    <scope>NUCLEOTIDE SEQUENCE</scope>
    <source>
        <tissue evidence="1">Leaf</tissue>
    </source>
</reference>
<name>A0A9E7JZN7_9LILI</name>
<accession>A0A9E7JZN7</accession>
<evidence type="ECO:0000313" key="1">
    <source>
        <dbReference type="EMBL" id="URD99585.1"/>
    </source>
</evidence>
<proteinExistence type="predicted"/>
<gene>
    <name evidence="1" type="ORF">MUK42_28298</name>
</gene>
<dbReference type="EMBL" id="CP097506">
    <property type="protein sequence ID" value="URD99585.1"/>
    <property type="molecule type" value="Genomic_DNA"/>
</dbReference>
<keyword evidence="2" id="KW-1185">Reference proteome</keyword>
<organism evidence="1 2">
    <name type="scientific">Musa troglodytarum</name>
    <name type="common">fe'i banana</name>
    <dbReference type="NCBI Taxonomy" id="320322"/>
    <lineage>
        <taxon>Eukaryota</taxon>
        <taxon>Viridiplantae</taxon>
        <taxon>Streptophyta</taxon>
        <taxon>Embryophyta</taxon>
        <taxon>Tracheophyta</taxon>
        <taxon>Spermatophyta</taxon>
        <taxon>Magnoliopsida</taxon>
        <taxon>Liliopsida</taxon>
        <taxon>Zingiberales</taxon>
        <taxon>Musaceae</taxon>
        <taxon>Musa</taxon>
    </lineage>
</organism>
<protein>
    <submittedName>
        <fullName evidence="1">Uncharacterized protein</fullName>
    </submittedName>
</protein>
<evidence type="ECO:0000313" key="2">
    <source>
        <dbReference type="Proteomes" id="UP001055439"/>
    </source>
</evidence>
<dbReference type="Proteomes" id="UP001055439">
    <property type="component" value="Chromosome 4"/>
</dbReference>